<feature type="compositionally biased region" description="Basic residues" evidence="8">
    <location>
        <begin position="509"/>
        <end position="528"/>
    </location>
</feature>
<dbReference type="PROSITE" id="PS00862">
    <property type="entry name" value="OX2_COVAL_FAD"/>
    <property type="match status" value="1"/>
</dbReference>
<feature type="region of interest" description="Disordered" evidence="8">
    <location>
        <begin position="899"/>
        <end position="918"/>
    </location>
</feature>
<evidence type="ECO:0000256" key="7">
    <source>
        <dbReference type="ARBA" id="ARBA00048224"/>
    </source>
</evidence>
<feature type="domain" description="FAD-binding PCMH-type" evidence="10">
    <location>
        <begin position="71"/>
        <end position="267"/>
    </location>
</feature>
<dbReference type="eggNOG" id="KOG1231">
    <property type="taxonomic scope" value="Eukaryota"/>
</dbReference>
<dbReference type="InterPro" id="IPR018253">
    <property type="entry name" value="DnaJ_domain_CS"/>
</dbReference>
<evidence type="ECO:0000313" key="12">
    <source>
        <dbReference type="Proteomes" id="UP000011750"/>
    </source>
</evidence>
<evidence type="ECO:0000256" key="1">
    <source>
        <dbReference type="ARBA" id="ARBA00001974"/>
    </source>
</evidence>
<reference evidence="11 12" key="1">
    <citation type="journal article" date="2011" name="Nat. Genet.">
        <title>The genome of the mesopolyploid crop species Brassica rapa.</title>
        <authorList>
            <consortium name="Brassica rapa Genome Sequencing Project Consortium"/>
            <person name="Wang X."/>
            <person name="Wang H."/>
            <person name="Wang J."/>
            <person name="Sun R."/>
            <person name="Wu J."/>
            <person name="Liu S."/>
            <person name="Bai Y."/>
            <person name="Mun J.H."/>
            <person name="Bancroft I."/>
            <person name="Cheng F."/>
            <person name="Huang S."/>
            <person name="Li X."/>
            <person name="Hua W."/>
            <person name="Wang J."/>
            <person name="Wang X."/>
            <person name="Freeling M."/>
            <person name="Pires J.C."/>
            <person name="Paterson A.H."/>
            <person name="Chalhoub B."/>
            <person name="Wang B."/>
            <person name="Hayward A."/>
            <person name="Sharpe A.G."/>
            <person name="Park B.S."/>
            <person name="Weisshaar B."/>
            <person name="Liu B."/>
            <person name="Li B."/>
            <person name="Liu B."/>
            <person name="Tong C."/>
            <person name="Song C."/>
            <person name="Duran C."/>
            <person name="Peng C."/>
            <person name="Geng C."/>
            <person name="Koh C."/>
            <person name="Lin C."/>
            <person name="Edwards D."/>
            <person name="Mu D."/>
            <person name="Shen D."/>
            <person name="Soumpourou E."/>
            <person name="Li F."/>
            <person name="Fraser F."/>
            <person name="Conant G."/>
            <person name="Lassalle G."/>
            <person name="King G.J."/>
            <person name="Bonnema G."/>
            <person name="Tang H."/>
            <person name="Wang H."/>
            <person name="Belcram H."/>
            <person name="Zhou H."/>
            <person name="Hirakawa H."/>
            <person name="Abe H."/>
            <person name="Guo H."/>
            <person name="Wang H."/>
            <person name="Jin H."/>
            <person name="Parkin I.A."/>
            <person name="Batley J."/>
            <person name="Kim J.S."/>
            <person name="Just J."/>
            <person name="Li J."/>
            <person name="Xu J."/>
            <person name="Deng J."/>
            <person name="Kim J.A."/>
            <person name="Li J."/>
            <person name="Yu J."/>
            <person name="Meng J."/>
            <person name="Wang J."/>
            <person name="Min J."/>
            <person name="Poulain J."/>
            <person name="Wang J."/>
            <person name="Hatakeyama K."/>
            <person name="Wu K."/>
            <person name="Wang L."/>
            <person name="Fang L."/>
            <person name="Trick M."/>
            <person name="Links M.G."/>
            <person name="Zhao M."/>
            <person name="Jin M."/>
            <person name="Ramchiary N."/>
            <person name="Drou N."/>
            <person name="Berkman P.J."/>
            <person name="Cai Q."/>
            <person name="Huang Q."/>
            <person name="Li R."/>
            <person name="Tabata S."/>
            <person name="Cheng S."/>
            <person name="Zhang S."/>
            <person name="Zhang S."/>
            <person name="Huang S."/>
            <person name="Sato S."/>
            <person name="Sun S."/>
            <person name="Kwon S.J."/>
            <person name="Choi S.R."/>
            <person name="Lee T.H."/>
            <person name="Fan W."/>
            <person name="Zhao X."/>
            <person name="Tan X."/>
            <person name="Xu X."/>
            <person name="Wang Y."/>
            <person name="Qiu Y."/>
            <person name="Yin Y."/>
            <person name="Li Y."/>
            <person name="Du Y."/>
            <person name="Liao Y."/>
            <person name="Lim Y."/>
            <person name="Narusaka Y."/>
            <person name="Wang Y."/>
            <person name="Wang Z."/>
            <person name="Li Z."/>
            <person name="Wang Z."/>
            <person name="Xiong Z."/>
            <person name="Zhang Z."/>
        </authorList>
    </citation>
    <scope>NUCLEOTIDE SEQUENCE [LARGE SCALE GENOMIC DNA]</scope>
    <source>
        <strain evidence="11 12">cv. Chiifu-401-42</strain>
    </source>
</reference>
<reference evidence="11 12" key="2">
    <citation type="journal article" date="2018" name="Hortic Res">
        <title>Improved Brassica rapa reference genome by single-molecule sequencing and chromosome conformation capture technologies.</title>
        <authorList>
            <person name="Zhang L."/>
            <person name="Cai X."/>
            <person name="Wu J."/>
            <person name="Liu M."/>
            <person name="Grob S."/>
            <person name="Cheng F."/>
            <person name="Liang J."/>
            <person name="Cai C."/>
            <person name="Liu Z."/>
            <person name="Liu B."/>
            <person name="Wang F."/>
            <person name="Li S."/>
            <person name="Liu F."/>
            <person name="Li X."/>
            <person name="Cheng L."/>
            <person name="Yang W."/>
            <person name="Li M.H."/>
            <person name="Grossniklaus U."/>
            <person name="Zheng H."/>
            <person name="Wang X."/>
        </authorList>
    </citation>
    <scope>NUCLEOTIDE SEQUENCE [LARGE SCALE GENOMIC DNA]</scope>
    <source>
        <strain evidence="11 12">cv. Chiifu-401-42</strain>
    </source>
</reference>
<dbReference type="Pfam" id="PF01565">
    <property type="entry name" value="FAD_binding_4"/>
    <property type="match status" value="1"/>
</dbReference>
<organism evidence="11 12">
    <name type="scientific">Brassica campestris</name>
    <name type="common">Field mustard</name>
    <dbReference type="NCBI Taxonomy" id="3711"/>
    <lineage>
        <taxon>Eukaryota</taxon>
        <taxon>Viridiplantae</taxon>
        <taxon>Streptophyta</taxon>
        <taxon>Embryophyta</taxon>
        <taxon>Tracheophyta</taxon>
        <taxon>Spermatophyta</taxon>
        <taxon>Magnoliopsida</taxon>
        <taxon>eudicotyledons</taxon>
        <taxon>Gunneridae</taxon>
        <taxon>Pentapetalae</taxon>
        <taxon>rosids</taxon>
        <taxon>malvids</taxon>
        <taxon>Brassicales</taxon>
        <taxon>Brassicaceae</taxon>
        <taxon>Brassiceae</taxon>
        <taxon>Brassica</taxon>
    </lineage>
</organism>
<proteinExistence type="inferred from homology"/>
<dbReference type="GO" id="GO:0071949">
    <property type="term" value="F:FAD binding"/>
    <property type="evidence" value="ECO:0007669"/>
    <property type="project" value="InterPro"/>
</dbReference>
<dbReference type="GO" id="GO:0019139">
    <property type="term" value="F:cytokinin dehydrogenase activity"/>
    <property type="evidence" value="ECO:0007669"/>
    <property type="project" value="UniProtKB-EC"/>
</dbReference>
<dbReference type="SMART" id="SM00028">
    <property type="entry name" value="TPR"/>
    <property type="match status" value="7"/>
</dbReference>
<dbReference type="FunFam" id="1.10.287.110:FF:000101">
    <property type="entry name" value="DNAJ heat shock N-terminal domain-containing protein"/>
    <property type="match status" value="1"/>
</dbReference>
<dbReference type="SMART" id="SM00271">
    <property type="entry name" value="DnaJ"/>
    <property type="match status" value="1"/>
</dbReference>
<dbReference type="Gene3D" id="3.30.43.10">
    <property type="entry name" value="Uridine Diphospho-n-acetylenolpyruvylglucosamine Reductase, domain 2"/>
    <property type="match status" value="1"/>
</dbReference>
<feature type="region of interest" description="Disordered" evidence="8">
    <location>
        <begin position="1431"/>
        <end position="1457"/>
    </location>
</feature>
<dbReference type="InterPro" id="IPR006094">
    <property type="entry name" value="Oxid_FAD_bind_N"/>
</dbReference>
<protein>
    <recommendedName>
        <fullName evidence="3">cytokinin dehydrogenase</fullName>
        <ecNumber evidence="3">1.5.99.12</ecNumber>
    </recommendedName>
</protein>
<dbReference type="Pfam" id="PF00226">
    <property type="entry name" value="DnaJ"/>
    <property type="match status" value="1"/>
</dbReference>
<feature type="compositionally biased region" description="Polar residues" evidence="8">
    <location>
        <begin position="799"/>
        <end position="813"/>
    </location>
</feature>
<dbReference type="InterPro" id="IPR036869">
    <property type="entry name" value="J_dom_sf"/>
</dbReference>
<dbReference type="HOGENOM" id="CLU_002961_0_0_1"/>
<dbReference type="PROSITE" id="PS00636">
    <property type="entry name" value="DNAJ_1"/>
    <property type="match status" value="1"/>
</dbReference>
<dbReference type="InterPro" id="IPR016170">
    <property type="entry name" value="Cytok_DH_C_sf"/>
</dbReference>
<evidence type="ECO:0000256" key="2">
    <source>
        <dbReference type="ARBA" id="ARBA00005466"/>
    </source>
</evidence>
<evidence type="ECO:0000259" key="10">
    <source>
        <dbReference type="PROSITE" id="PS51387"/>
    </source>
</evidence>
<evidence type="ECO:0000313" key="11">
    <source>
        <dbReference type="EnsemblPlants" id="Bra004626.1-P"/>
    </source>
</evidence>
<dbReference type="SUPFAM" id="SSF48452">
    <property type="entry name" value="TPR-like"/>
    <property type="match status" value="2"/>
</dbReference>
<feature type="domain" description="J" evidence="9">
    <location>
        <begin position="1343"/>
        <end position="1427"/>
    </location>
</feature>
<feature type="compositionally biased region" description="Basic and acidic residues" evidence="8">
    <location>
        <begin position="616"/>
        <end position="640"/>
    </location>
</feature>
<keyword evidence="12" id="KW-1185">Reference proteome</keyword>
<dbReference type="GO" id="GO:0009690">
    <property type="term" value="P:cytokinin metabolic process"/>
    <property type="evidence" value="ECO:0007669"/>
    <property type="project" value="InterPro"/>
</dbReference>
<dbReference type="Gene3D" id="3.40.462.10">
    <property type="entry name" value="FAD-linked oxidases, C-terminal domain"/>
    <property type="match status" value="1"/>
</dbReference>
<dbReference type="SUPFAM" id="SSF55103">
    <property type="entry name" value="FAD-linked oxidases, C-terminal domain"/>
    <property type="match status" value="1"/>
</dbReference>
<dbReference type="InterPro" id="IPR016169">
    <property type="entry name" value="FAD-bd_PCMH_sub2"/>
</dbReference>
<feature type="compositionally biased region" description="Polar residues" evidence="8">
    <location>
        <begin position="573"/>
        <end position="585"/>
    </location>
</feature>
<evidence type="ECO:0000256" key="6">
    <source>
        <dbReference type="ARBA" id="ARBA00023002"/>
    </source>
</evidence>
<dbReference type="PROSITE" id="PS50076">
    <property type="entry name" value="DNAJ_2"/>
    <property type="match status" value="1"/>
</dbReference>
<evidence type="ECO:0000256" key="5">
    <source>
        <dbReference type="ARBA" id="ARBA00022827"/>
    </source>
</evidence>
<dbReference type="EnsemblPlants" id="Bra004626.1">
    <property type="protein sequence ID" value="Bra004626.1-P"/>
    <property type="gene ID" value="Bra004626"/>
</dbReference>
<dbReference type="InParanoid" id="M4CK92"/>
<dbReference type="InterPro" id="IPR019734">
    <property type="entry name" value="TPR_rpt"/>
</dbReference>
<comment type="similarity">
    <text evidence="2">Belongs to the oxygen-dependent FAD-linked oxidoreductase family.</text>
</comment>
<dbReference type="InterPro" id="IPR015345">
    <property type="entry name" value="Cytokinin_DH_FAD/cytokin-bd"/>
</dbReference>
<dbReference type="Gramene" id="Bra004626.1">
    <property type="protein sequence ID" value="Bra004626.1-P"/>
    <property type="gene ID" value="Bra004626"/>
</dbReference>
<dbReference type="PANTHER" id="PTHR45181">
    <property type="entry name" value="HEAT SHOCK PROTEIN DNAJ WITH TETRATRICOPEPTIDE REPEAT-CONTAINING PROTEIN"/>
    <property type="match status" value="1"/>
</dbReference>
<feature type="region of interest" description="Disordered" evidence="8">
    <location>
        <begin position="501"/>
        <end position="652"/>
    </location>
</feature>
<dbReference type="OMA" id="WRWNMIS"/>
<comment type="catalytic activity">
    <reaction evidence="7">
        <text>N(6)-dimethylallyladenine + A + H2O = 3-methyl-2-butenal + adenine + AH2</text>
        <dbReference type="Rhea" id="RHEA:13625"/>
        <dbReference type="ChEBI" id="CHEBI:13193"/>
        <dbReference type="ChEBI" id="CHEBI:15377"/>
        <dbReference type="ChEBI" id="CHEBI:15825"/>
        <dbReference type="ChEBI" id="CHEBI:16708"/>
        <dbReference type="ChEBI" id="CHEBI:17499"/>
        <dbReference type="ChEBI" id="CHEBI:17660"/>
        <dbReference type="EC" id="1.5.99.12"/>
    </reaction>
</comment>
<sequence>MRLTSSLRFHRQNNKTFLRIFMILVLSCIPGRTNLCSNHSDTRSSLDSLDLEGYITFDDVHNASKDFGNRYQFPPLAILHPKSVSDISTVVRHILHLGSTSNLTVAARGHGHSLQGQALAHQGVVINMESLPSPDIKIYKGTQPYVDVSGGELWINILKETLKHGLSPKSWTDYLHLTVGGTLSNAGIGGQAVKHGPGGTLSNAGIGGQAFKHGPQINNVYQLEIVTGKGEAVTCSKKLNPELFHSVLGGLGQFGIITRARISLGPAPHMVKWIRVLYSDFSTFSRDQEHLISKKKGFDFVEGSVTINRTELLNNWRSSFTPNDSTEASQFKSDGKTLYCLEVVKYFNKEEANSMNQETEKLLSELSYIPSTLFSSVVPYIEFLDRVHLGEIKLRAKGLWEVPHPWLNLLVPKSSIFEFATEVFNNILTSNNNGPILIYPVNQSNIKLFFIWGMSPAAAVEIGSPPVEKVSPFFNPSSDSAFFPESDQRTMDPSSSFHFGFEAGSGQKTKSRQKPRLVKVRKNGRKVKGASFSGETPPGFNPFAPPPSKGSLHMNGESPGDDKDKSFVFGAYGNSSGAKATTTPGNAAVTPVSDEEEFSTPVGDFVFGSESTPCSESRRSDADSGKTGREACPDTCREPDIAQNGDGEARDDDSEVNLFAEMNKLNISEEAREYSNAPPAFIFGSSGKGDAECKGAACSFSSNGFGQSENAADDQIPAFHPGASNVNNFTSTTFGTETSCDGFKVPLCDPSSLKSSLFPEMGRTPVHVRSKRSSKDQRSNKVKGKKKQHEPNLCKDQASKGNESQEKLSSPGYSSPMDFSPYEGEKSSNQFPTETPLHPSHCSTNARDPPVFSAEDPGSIRMPQFSFSASTSQGETSTKKLHAVKKYRRKVNNLFPKKNLNTTMRNNQDKQEPASTSVMPGECEVWRLRGNQAYKNGDMRKAEECYTHGINSSSPSDGSECSVKPLALCYGNRAAARISLGRLREAISDCDMAASLDPTYIKAYMRAANCYLVLGELGSAVQYFNKCMESSSSVCLDRRTTIESAEGLQQAQRVADYTNRASIFLEKRTPDGASDALVPITNALSISSCSEKLLQMKAEAMLMIRRYKEVIELCENTLQTAERNFVSAGPNGIGSKHHSLMVWRWNMVSKSHFYLGNLEMSLDTLEKLQQVGSSRNENQEECRDSPASLVATISELLRYKNAGNEAVRAGKYTEAVEQYTAALSRNVDSRPFAAICFCNRAAANQALVQIADAIADCSLAMALDENYTKAVSRRATLHEMIRDYDQAASDLKRLISILVKQNGEKTKTSETSADRSIIRKELKQARQRLSVMEEKSKEGIALDFFLIMGVKASDTAADIKKAYRKAALRHHPDKAAQILVRSESEGPWLKEILEEVHKGADRLFKMIGEAYSVLSDPTKRSDYELEEEIRKAKASRESYRSRKAAEASTTSPYQTSPVRRYWRHSERTYRSSSPWW</sequence>
<reference evidence="11" key="3">
    <citation type="submission" date="2023-03" db="UniProtKB">
        <authorList>
            <consortium name="EnsemblPlants"/>
        </authorList>
    </citation>
    <scope>IDENTIFICATION</scope>
    <source>
        <strain evidence="11">cv. Chiifu-401-42</strain>
    </source>
</reference>
<dbReference type="InterPro" id="IPR036318">
    <property type="entry name" value="FAD-bd_PCMH-like_sf"/>
</dbReference>
<dbReference type="InterPro" id="IPR011990">
    <property type="entry name" value="TPR-like_helical_dom_sf"/>
</dbReference>
<dbReference type="SUPFAM" id="SSF56176">
    <property type="entry name" value="FAD-binding/transporter-associated domain-like"/>
    <property type="match status" value="1"/>
</dbReference>
<dbReference type="Gene3D" id="1.10.287.110">
    <property type="entry name" value="DnaJ domain"/>
    <property type="match status" value="1"/>
</dbReference>
<feature type="compositionally biased region" description="Polar residues" evidence="8">
    <location>
        <begin position="1447"/>
        <end position="1457"/>
    </location>
</feature>
<dbReference type="SUPFAM" id="SSF46565">
    <property type="entry name" value="Chaperone J-domain"/>
    <property type="match status" value="1"/>
</dbReference>
<keyword evidence="5" id="KW-0274">FAD</keyword>
<evidence type="ECO:0000256" key="4">
    <source>
        <dbReference type="ARBA" id="ARBA00022630"/>
    </source>
</evidence>
<dbReference type="PANTHER" id="PTHR45181:SF8">
    <property type="entry name" value="HEAT SHOCK PROTEIN DNAJ WITH TETRATRICOPEPTIDE REPEAT-CONTAINING PROTEIN"/>
    <property type="match status" value="1"/>
</dbReference>
<dbReference type="STRING" id="51351.M4CK92"/>
<evidence type="ECO:0000259" key="9">
    <source>
        <dbReference type="PROSITE" id="PS50076"/>
    </source>
</evidence>
<dbReference type="Pfam" id="PF13181">
    <property type="entry name" value="TPR_8"/>
    <property type="match status" value="1"/>
</dbReference>
<dbReference type="PRINTS" id="PR00625">
    <property type="entry name" value="JDOMAIN"/>
</dbReference>
<feature type="region of interest" description="Disordered" evidence="8">
    <location>
        <begin position="754"/>
        <end position="853"/>
    </location>
</feature>
<keyword evidence="6" id="KW-0560">Oxidoreductase</keyword>
<dbReference type="InterPro" id="IPR016164">
    <property type="entry name" value="FAD-linked_Oxase-like_C"/>
</dbReference>
<dbReference type="InterPro" id="IPR001623">
    <property type="entry name" value="DnaJ_domain"/>
</dbReference>
<dbReference type="Gene3D" id="1.25.40.10">
    <property type="entry name" value="Tetratricopeptide repeat domain"/>
    <property type="match status" value="2"/>
</dbReference>
<dbReference type="FunCoup" id="M4CK92">
    <property type="interactions" value="470"/>
</dbReference>
<dbReference type="Proteomes" id="UP000011750">
    <property type="component" value="Chromosome A05"/>
</dbReference>
<comment type="cofactor">
    <cofactor evidence="1">
        <name>FAD</name>
        <dbReference type="ChEBI" id="CHEBI:57692"/>
    </cofactor>
</comment>
<feature type="compositionally biased region" description="Pro residues" evidence="8">
    <location>
        <begin position="539"/>
        <end position="548"/>
    </location>
</feature>
<dbReference type="InterPro" id="IPR006093">
    <property type="entry name" value="Oxy_OxRdtase_FAD_BS"/>
</dbReference>
<evidence type="ECO:0000256" key="3">
    <source>
        <dbReference type="ARBA" id="ARBA00011928"/>
    </source>
</evidence>
<keyword evidence="4" id="KW-0285">Flavoprotein</keyword>
<evidence type="ECO:0000256" key="8">
    <source>
        <dbReference type="SAM" id="MobiDB-lite"/>
    </source>
</evidence>
<feature type="compositionally biased region" description="Basic and acidic residues" evidence="8">
    <location>
        <begin position="1431"/>
        <end position="1445"/>
    </location>
</feature>
<dbReference type="Gene3D" id="3.30.465.10">
    <property type="match status" value="2"/>
</dbReference>
<dbReference type="PROSITE" id="PS51387">
    <property type="entry name" value="FAD_PCMH"/>
    <property type="match status" value="1"/>
</dbReference>
<name>M4CK92_BRACM</name>
<dbReference type="EC" id="1.5.99.12" evidence="3"/>
<dbReference type="eggNOG" id="KOG0550">
    <property type="taxonomic scope" value="Eukaryota"/>
</dbReference>
<dbReference type="Pfam" id="PF09265">
    <property type="entry name" value="Cytokin-bind"/>
    <property type="match status" value="1"/>
</dbReference>
<dbReference type="InterPro" id="IPR016167">
    <property type="entry name" value="FAD-bd_PCMH_sub1"/>
</dbReference>
<dbReference type="FunFam" id="1.25.40.10:FF:000672">
    <property type="entry name" value="DNAJ heat shock N-terminal domain-containing protein"/>
    <property type="match status" value="1"/>
</dbReference>
<accession>M4CK92</accession>
<dbReference type="CDD" id="cd06257">
    <property type="entry name" value="DnaJ"/>
    <property type="match status" value="1"/>
</dbReference>
<dbReference type="InterPro" id="IPR016166">
    <property type="entry name" value="FAD-bd_PCMH"/>
</dbReference>